<reference evidence="4" key="2">
    <citation type="submission" date="2020-09" db="EMBL/GenBank/DDBJ databases">
        <authorList>
            <person name="Sun Q."/>
            <person name="Zhou Y."/>
        </authorList>
    </citation>
    <scope>NUCLEOTIDE SEQUENCE</scope>
    <source>
        <strain evidence="4">CGMCC 1.10998</strain>
    </source>
</reference>
<comment type="caution">
    <text evidence="4">The sequence shown here is derived from an EMBL/GenBank/DDBJ whole genome shotgun (WGS) entry which is preliminary data.</text>
</comment>
<dbReference type="CDD" id="cd10918">
    <property type="entry name" value="CE4_NodB_like_5s_6s"/>
    <property type="match status" value="1"/>
</dbReference>
<accession>A0A916V1S6</accession>
<dbReference type="Proteomes" id="UP000637423">
    <property type="component" value="Unassembled WGS sequence"/>
</dbReference>
<organism evidence="4 5">
    <name type="scientific">Undibacterium terreum</name>
    <dbReference type="NCBI Taxonomy" id="1224302"/>
    <lineage>
        <taxon>Bacteria</taxon>
        <taxon>Pseudomonadati</taxon>
        <taxon>Pseudomonadota</taxon>
        <taxon>Betaproteobacteria</taxon>
        <taxon>Burkholderiales</taxon>
        <taxon>Oxalobacteraceae</taxon>
        <taxon>Undibacterium</taxon>
    </lineage>
</organism>
<protein>
    <recommendedName>
        <fullName evidence="3">NodB homology domain-containing protein</fullName>
    </recommendedName>
</protein>
<dbReference type="Pfam" id="PF01522">
    <property type="entry name" value="Polysacc_deac_1"/>
    <property type="match status" value="2"/>
</dbReference>
<dbReference type="InterPro" id="IPR011330">
    <property type="entry name" value="Glyco_hydro/deAcase_b/a-brl"/>
</dbReference>
<dbReference type="PANTHER" id="PTHR34216">
    <property type="match status" value="1"/>
</dbReference>
<reference evidence="4" key="1">
    <citation type="journal article" date="2014" name="Int. J. Syst. Evol. Microbiol.">
        <title>Complete genome sequence of Corynebacterium casei LMG S-19264T (=DSM 44701T), isolated from a smear-ripened cheese.</title>
        <authorList>
            <consortium name="US DOE Joint Genome Institute (JGI-PGF)"/>
            <person name="Walter F."/>
            <person name="Albersmeier A."/>
            <person name="Kalinowski J."/>
            <person name="Ruckert C."/>
        </authorList>
    </citation>
    <scope>NUCLEOTIDE SEQUENCE</scope>
    <source>
        <strain evidence="4">CGMCC 1.10998</strain>
    </source>
</reference>
<sequence>MNIHTSNLSVPLAGERSLDVGIHPTSSAVKRDTAGTGLGRSLSYKVKTLVKELAYGTGALDIYHRFRNRDNLTVAMFHRVLPRTDIRWAGADPEWTMSTDTFSACLHFFKKHYQLITLEQLAAACAANSSLPARSLLITFDDGWADTAEYAQPILDELGLSALVFVAGCVINQHAPFWQESVYRVLSAGQNGLMQLRQAIAHCGLQVELAQPPAYDEKNIRSIIQSLEAGDKQQLNELARLLQAASNEPPAMMNAEQLKAMSTSRHAIGSHGMTHQPLTKVASAGIEVAQAKTALSHYLEGASIDSMSFPHGAYDGNVVKACLTEGYRHLFSSDAMLNKMDAAGRGGKIWGRIHISERAITDVKGHFHPFMLATSLFLRPSSSLHMD</sequence>
<evidence type="ECO:0000259" key="3">
    <source>
        <dbReference type="Pfam" id="PF01522"/>
    </source>
</evidence>
<dbReference type="PANTHER" id="PTHR34216:SF3">
    <property type="entry name" value="POLY-BETA-1,6-N-ACETYL-D-GLUCOSAMINE N-DEACETYLASE"/>
    <property type="match status" value="1"/>
</dbReference>
<proteinExistence type="predicted"/>
<dbReference type="Gene3D" id="3.20.20.370">
    <property type="entry name" value="Glycoside hydrolase/deacetylase"/>
    <property type="match status" value="1"/>
</dbReference>
<dbReference type="InterPro" id="IPR002509">
    <property type="entry name" value="NODB_dom"/>
</dbReference>
<gene>
    <name evidence="4" type="ORF">GCM10011396_50690</name>
</gene>
<evidence type="ECO:0000256" key="2">
    <source>
        <dbReference type="ARBA" id="ARBA00022729"/>
    </source>
</evidence>
<comment type="subcellular location">
    <subcellularLocation>
        <location evidence="1">Secreted</location>
    </subcellularLocation>
</comment>
<dbReference type="EMBL" id="BMED01000007">
    <property type="protein sequence ID" value="GGC97068.1"/>
    <property type="molecule type" value="Genomic_DNA"/>
</dbReference>
<dbReference type="AlphaFoldDB" id="A0A916V1S6"/>
<keyword evidence="2" id="KW-0732">Signal</keyword>
<dbReference type="SUPFAM" id="SSF88713">
    <property type="entry name" value="Glycoside hydrolase/deacetylase"/>
    <property type="match status" value="1"/>
</dbReference>
<dbReference type="GO" id="GO:0016810">
    <property type="term" value="F:hydrolase activity, acting on carbon-nitrogen (but not peptide) bonds"/>
    <property type="evidence" value="ECO:0007669"/>
    <property type="project" value="InterPro"/>
</dbReference>
<dbReference type="GO" id="GO:0005975">
    <property type="term" value="P:carbohydrate metabolic process"/>
    <property type="evidence" value="ECO:0007669"/>
    <property type="project" value="InterPro"/>
</dbReference>
<feature type="domain" description="NodB homology" evidence="3">
    <location>
        <begin position="253"/>
        <end position="328"/>
    </location>
</feature>
<evidence type="ECO:0000313" key="4">
    <source>
        <dbReference type="EMBL" id="GGC97068.1"/>
    </source>
</evidence>
<feature type="domain" description="NodB homology" evidence="3">
    <location>
        <begin position="131"/>
        <end position="188"/>
    </location>
</feature>
<evidence type="ECO:0000313" key="5">
    <source>
        <dbReference type="Proteomes" id="UP000637423"/>
    </source>
</evidence>
<dbReference type="RefSeq" id="WP_188568951.1">
    <property type="nucleotide sequence ID" value="NZ_BMED01000007.1"/>
</dbReference>
<name>A0A916V1S6_9BURK</name>
<dbReference type="GO" id="GO:0005576">
    <property type="term" value="C:extracellular region"/>
    <property type="evidence" value="ECO:0007669"/>
    <property type="project" value="UniProtKB-SubCell"/>
</dbReference>
<keyword evidence="5" id="KW-1185">Reference proteome</keyword>
<dbReference type="InterPro" id="IPR051398">
    <property type="entry name" value="Polysacch_Deacetylase"/>
</dbReference>
<evidence type="ECO:0000256" key="1">
    <source>
        <dbReference type="ARBA" id="ARBA00004613"/>
    </source>
</evidence>